<feature type="region of interest" description="Disordered" evidence="1">
    <location>
        <begin position="68"/>
        <end position="104"/>
    </location>
</feature>
<sequence>MGLDRGRHVHDRHGEHEDLLLDVPAAFTAGALLGVATDWLQRGCPAPPAEMAVLAWPLLNALYHLDTDTLTPTGHKEPPGPDLLRSGQGGRSSGRAVTAQAGWS</sequence>
<protein>
    <submittedName>
        <fullName evidence="2">Uncharacterized protein</fullName>
    </submittedName>
</protein>
<name>A0A840PG12_9ACTN</name>
<reference evidence="2 3" key="1">
    <citation type="submission" date="2020-08" db="EMBL/GenBank/DDBJ databases">
        <title>Genomic Encyclopedia of Type Strains, Phase IV (KMG-IV): sequencing the most valuable type-strain genomes for metagenomic binning, comparative biology and taxonomic classification.</title>
        <authorList>
            <person name="Goeker M."/>
        </authorList>
    </citation>
    <scope>NUCLEOTIDE SEQUENCE [LARGE SCALE GENOMIC DNA]</scope>
    <source>
        <strain evidence="2 3">DSM 45615</strain>
    </source>
</reference>
<dbReference type="RefSeq" id="WP_246518975.1">
    <property type="nucleotide sequence ID" value="NZ_BAABIX010000008.1"/>
</dbReference>
<proteinExistence type="predicted"/>
<evidence type="ECO:0000313" key="2">
    <source>
        <dbReference type="EMBL" id="MBB5136781.1"/>
    </source>
</evidence>
<dbReference type="AlphaFoldDB" id="A0A840PG12"/>
<organism evidence="2 3">
    <name type="scientific">Thermocatellispora tengchongensis</name>
    <dbReference type="NCBI Taxonomy" id="1073253"/>
    <lineage>
        <taxon>Bacteria</taxon>
        <taxon>Bacillati</taxon>
        <taxon>Actinomycetota</taxon>
        <taxon>Actinomycetes</taxon>
        <taxon>Streptosporangiales</taxon>
        <taxon>Streptosporangiaceae</taxon>
        <taxon>Thermocatellispora</taxon>
    </lineage>
</organism>
<evidence type="ECO:0000256" key="1">
    <source>
        <dbReference type="SAM" id="MobiDB-lite"/>
    </source>
</evidence>
<dbReference type="Proteomes" id="UP000578449">
    <property type="component" value="Unassembled WGS sequence"/>
</dbReference>
<keyword evidence="3" id="KW-1185">Reference proteome</keyword>
<comment type="caution">
    <text evidence="2">The sequence shown here is derived from an EMBL/GenBank/DDBJ whole genome shotgun (WGS) entry which is preliminary data.</text>
</comment>
<accession>A0A840PG12</accession>
<evidence type="ECO:0000313" key="3">
    <source>
        <dbReference type="Proteomes" id="UP000578449"/>
    </source>
</evidence>
<gene>
    <name evidence="2" type="ORF">HNP84_006532</name>
</gene>
<dbReference type="EMBL" id="JACHGN010000015">
    <property type="protein sequence ID" value="MBB5136781.1"/>
    <property type="molecule type" value="Genomic_DNA"/>
</dbReference>